<sequence length="204" mass="23786">MHPRQFAVIDKSRRVYKTFRLDTVFISFSDCALRNTTLAIVLLLFTRFSSIMKNYFILSSIFLSLLITDIYPQNISSIVGNDYVLRSCVSTVKLIRNHRKTVPRVDTLENTGKSITTDNSPNVNLIMNSRQQLNYNSRVERDRKNRLRGKITTDSPVKTVNIMRQRKSEPLLFRKKNGFPEVFQRAEQRRTKIKSEIITIKPVN</sequence>
<comment type="caution">
    <text evidence="1">The sequence shown here is derived from an EMBL/GenBank/DDBJ whole genome shotgun (WGS) entry which is preliminary data.</text>
</comment>
<evidence type="ECO:0000313" key="2">
    <source>
        <dbReference type="Proteomes" id="UP000786811"/>
    </source>
</evidence>
<name>A0A8J2HKI9_COTCN</name>
<protein>
    <submittedName>
        <fullName evidence="1">Uncharacterized protein</fullName>
    </submittedName>
</protein>
<dbReference type="Proteomes" id="UP000786811">
    <property type="component" value="Unassembled WGS sequence"/>
</dbReference>
<accession>A0A8J2HKI9</accession>
<keyword evidence="2" id="KW-1185">Reference proteome</keyword>
<gene>
    <name evidence="1" type="ORF">HICCMSTLAB_LOCUS12058</name>
</gene>
<proteinExistence type="predicted"/>
<dbReference type="OrthoDB" id="7691162at2759"/>
<evidence type="ECO:0000313" key="1">
    <source>
        <dbReference type="EMBL" id="CAG5106022.1"/>
    </source>
</evidence>
<reference evidence="1" key="1">
    <citation type="submission" date="2021-04" db="EMBL/GenBank/DDBJ databases">
        <authorList>
            <person name="Chebbi M.A.C M."/>
        </authorList>
    </citation>
    <scope>NUCLEOTIDE SEQUENCE</scope>
</reference>
<dbReference type="AlphaFoldDB" id="A0A8J2HKI9"/>
<dbReference type="EMBL" id="CAJNRD030001124">
    <property type="protein sequence ID" value="CAG5106022.1"/>
    <property type="molecule type" value="Genomic_DNA"/>
</dbReference>
<organism evidence="1 2">
    <name type="scientific">Cotesia congregata</name>
    <name type="common">Parasitoid wasp</name>
    <name type="synonym">Apanteles congregatus</name>
    <dbReference type="NCBI Taxonomy" id="51543"/>
    <lineage>
        <taxon>Eukaryota</taxon>
        <taxon>Metazoa</taxon>
        <taxon>Ecdysozoa</taxon>
        <taxon>Arthropoda</taxon>
        <taxon>Hexapoda</taxon>
        <taxon>Insecta</taxon>
        <taxon>Pterygota</taxon>
        <taxon>Neoptera</taxon>
        <taxon>Endopterygota</taxon>
        <taxon>Hymenoptera</taxon>
        <taxon>Apocrita</taxon>
        <taxon>Ichneumonoidea</taxon>
        <taxon>Braconidae</taxon>
        <taxon>Microgastrinae</taxon>
        <taxon>Cotesia</taxon>
    </lineage>
</organism>